<dbReference type="AlphaFoldDB" id="A0A8J2RYI9"/>
<evidence type="ECO:0000313" key="3">
    <source>
        <dbReference type="Proteomes" id="UP000789390"/>
    </source>
</evidence>
<evidence type="ECO:0000313" key="2">
    <source>
        <dbReference type="EMBL" id="CAH0110715.1"/>
    </source>
</evidence>
<proteinExistence type="predicted"/>
<dbReference type="Proteomes" id="UP000789390">
    <property type="component" value="Unassembled WGS sequence"/>
</dbReference>
<name>A0A8J2RYI9_9CRUS</name>
<keyword evidence="3" id="KW-1185">Reference proteome</keyword>
<gene>
    <name evidence="2" type="ORF">DGAL_LOCUS14308</name>
</gene>
<protein>
    <submittedName>
        <fullName evidence="2">Uncharacterized protein</fullName>
    </submittedName>
</protein>
<sequence>MWGEKGEQQQSQSVDATEVILKNPLTDNLNFPQPAAAVVTFLLLTWPQGVCEPGAQMVYILRHHTAVAPGPKKIKSRFRGSSSSYSSRARFSYPLVVNDCKCIDGQVRYPQVRQTSLRLLRKVSMEGRKAKQSVADEEENGENPLDGCTSCPSHSHLKGGNDK</sequence>
<evidence type="ECO:0000256" key="1">
    <source>
        <dbReference type="SAM" id="MobiDB-lite"/>
    </source>
</evidence>
<accession>A0A8J2RYI9</accession>
<comment type="caution">
    <text evidence="2">The sequence shown here is derived from an EMBL/GenBank/DDBJ whole genome shotgun (WGS) entry which is preliminary data.</text>
</comment>
<dbReference type="EMBL" id="CAKKLH010000305">
    <property type="protein sequence ID" value="CAH0110715.1"/>
    <property type="molecule type" value="Genomic_DNA"/>
</dbReference>
<feature type="region of interest" description="Disordered" evidence="1">
    <location>
        <begin position="126"/>
        <end position="163"/>
    </location>
</feature>
<organism evidence="2 3">
    <name type="scientific">Daphnia galeata</name>
    <dbReference type="NCBI Taxonomy" id="27404"/>
    <lineage>
        <taxon>Eukaryota</taxon>
        <taxon>Metazoa</taxon>
        <taxon>Ecdysozoa</taxon>
        <taxon>Arthropoda</taxon>
        <taxon>Crustacea</taxon>
        <taxon>Branchiopoda</taxon>
        <taxon>Diplostraca</taxon>
        <taxon>Cladocera</taxon>
        <taxon>Anomopoda</taxon>
        <taxon>Daphniidae</taxon>
        <taxon>Daphnia</taxon>
    </lineage>
</organism>
<reference evidence="2" key="1">
    <citation type="submission" date="2021-11" db="EMBL/GenBank/DDBJ databases">
        <authorList>
            <person name="Schell T."/>
        </authorList>
    </citation>
    <scope>NUCLEOTIDE SEQUENCE</scope>
    <source>
        <strain evidence="2">M5</strain>
    </source>
</reference>